<protein>
    <submittedName>
        <fullName evidence="3">4456_t:CDS:1</fullName>
    </submittedName>
</protein>
<accession>A0A9N9FPM8</accession>
<dbReference type="Proteomes" id="UP000789706">
    <property type="component" value="Unassembled WGS sequence"/>
</dbReference>
<dbReference type="Pfam" id="PF00170">
    <property type="entry name" value="bZIP_1"/>
    <property type="match status" value="1"/>
</dbReference>
<dbReference type="InterPro" id="IPR004827">
    <property type="entry name" value="bZIP"/>
</dbReference>
<keyword evidence="4" id="KW-1185">Reference proteome</keyword>
<evidence type="ECO:0000259" key="2">
    <source>
        <dbReference type="PROSITE" id="PS50217"/>
    </source>
</evidence>
<sequence>MSQQTSFHRIDRSVSTLSFFNTPKQFQMSTKRNRIAAKECRERKKAYVSNLEKKATQMEKENTMLRKKVLELKEKLEYAESKASEKDQLNLTVQELKARIEIMRRGSNIE</sequence>
<dbReference type="OrthoDB" id="295274at2759"/>
<dbReference type="GO" id="GO:0003700">
    <property type="term" value="F:DNA-binding transcription factor activity"/>
    <property type="evidence" value="ECO:0007669"/>
    <property type="project" value="InterPro"/>
</dbReference>
<dbReference type="PROSITE" id="PS50217">
    <property type="entry name" value="BZIP"/>
    <property type="match status" value="1"/>
</dbReference>
<proteinExistence type="predicted"/>
<evidence type="ECO:0000313" key="3">
    <source>
        <dbReference type="EMBL" id="CAG8547599.1"/>
    </source>
</evidence>
<evidence type="ECO:0000313" key="4">
    <source>
        <dbReference type="Proteomes" id="UP000789706"/>
    </source>
</evidence>
<feature type="coiled-coil region" evidence="1">
    <location>
        <begin position="41"/>
        <end position="106"/>
    </location>
</feature>
<dbReference type="SUPFAM" id="SSF57959">
    <property type="entry name" value="Leucine zipper domain"/>
    <property type="match status" value="1"/>
</dbReference>
<comment type="caution">
    <text evidence="3">The sequence shown here is derived from an EMBL/GenBank/DDBJ whole genome shotgun (WGS) entry which is preliminary data.</text>
</comment>
<organism evidence="3 4">
    <name type="scientific">Diversispora eburnea</name>
    <dbReference type="NCBI Taxonomy" id="1213867"/>
    <lineage>
        <taxon>Eukaryota</taxon>
        <taxon>Fungi</taxon>
        <taxon>Fungi incertae sedis</taxon>
        <taxon>Mucoromycota</taxon>
        <taxon>Glomeromycotina</taxon>
        <taxon>Glomeromycetes</taxon>
        <taxon>Diversisporales</taxon>
        <taxon>Diversisporaceae</taxon>
        <taxon>Diversispora</taxon>
    </lineage>
</organism>
<keyword evidence="1" id="KW-0175">Coiled coil</keyword>
<dbReference type="AlphaFoldDB" id="A0A9N9FPM8"/>
<dbReference type="InterPro" id="IPR046347">
    <property type="entry name" value="bZIP_sf"/>
</dbReference>
<gene>
    <name evidence="3" type="ORF">DEBURN_LOCUS6936</name>
</gene>
<evidence type="ECO:0000256" key="1">
    <source>
        <dbReference type="SAM" id="Coils"/>
    </source>
</evidence>
<dbReference type="EMBL" id="CAJVPK010000769">
    <property type="protein sequence ID" value="CAG8547599.1"/>
    <property type="molecule type" value="Genomic_DNA"/>
</dbReference>
<feature type="domain" description="BZIP" evidence="2">
    <location>
        <begin position="32"/>
        <end position="86"/>
    </location>
</feature>
<dbReference type="Gene3D" id="1.20.5.170">
    <property type="match status" value="1"/>
</dbReference>
<reference evidence="3" key="1">
    <citation type="submission" date="2021-06" db="EMBL/GenBank/DDBJ databases">
        <authorList>
            <person name="Kallberg Y."/>
            <person name="Tangrot J."/>
            <person name="Rosling A."/>
        </authorList>
    </citation>
    <scope>NUCLEOTIDE SEQUENCE</scope>
    <source>
        <strain evidence="3">AZ414A</strain>
    </source>
</reference>
<name>A0A9N9FPM8_9GLOM</name>
<dbReference type="SMART" id="SM00338">
    <property type="entry name" value="BRLZ"/>
    <property type="match status" value="1"/>
</dbReference>